<keyword evidence="10" id="KW-1185">Reference proteome</keyword>
<evidence type="ECO:0000313" key="9">
    <source>
        <dbReference type="EMBL" id="KFN08001.1"/>
    </source>
</evidence>
<feature type="transmembrane region" description="Helical" evidence="7">
    <location>
        <begin position="181"/>
        <end position="200"/>
    </location>
</feature>
<dbReference type="Proteomes" id="UP000029278">
    <property type="component" value="Unassembled WGS sequence"/>
</dbReference>
<keyword evidence="6 7" id="KW-0472">Membrane</keyword>
<comment type="similarity">
    <text evidence="2">Belongs to the EamA transporter family.</text>
</comment>
<dbReference type="GO" id="GO:0005886">
    <property type="term" value="C:plasma membrane"/>
    <property type="evidence" value="ECO:0007669"/>
    <property type="project" value="UniProtKB-SubCell"/>
</dbReference>
<comment type="subcellular location">
    <subcellularLocation>
        <location evidence="1">Cell membrane</location>
        <topology evidence="1">Multi-pass membrane protein</topology>
    </subcellularLocation>
</comment>
<keyword evidence="3" id="KW-1003">Cell membrane</keyword>
<keyword evidence="5 7" id="KW-1133">Transmembrane helix</keyword>
<gene>
    <name evidence="9" type="ORF">DJ90_3466</name>
</gene>
<dbReference type="InterPro" id="IPR000620">
    <property type="entry name" value="EamA_dom"/>
</dbReference>
<evidence type="ECO:0000256" key="4">
    <source>
        <dbReference type="ARBA" id="ARBA00022692"/>
    </source>
</evidence>
<dbReference type="RefSeq" id="WP_082207894.1">
    <property type="nucleotide sequence ID" value="NZ_JAKOBR010000156.1"/>
</dbReference>
<dbReference type="PANTHER" id="PTHR42920:SF5">
    <property type="entry name" value="EAMA DOMAIN-CONTAINING PROTEIN"/>
    <property type="match status" value="1"/>
</dbReference>
<dbReference type="PATRIC" id="fig|44252.3.peg.3603"/>
<dbReference type="SUPFAM" id="SSF103481">
    <property type="entry name" value="Multidrug resistance efflux transporter EmrE"/>
    <property type="match status" value="1"/>
</dbReference>
<feature type="transmembrane region" description="Helical" evidence="7">
    <location>
        <begin position="9"/>
        <end position="29"/>
    </location>
</feature>
<evidence type="ECO:0000256" key="7">
    <source>
        <dbReference type="SAM" id="Phobius"/>
    </source>
</evidence>
<dbReference type="EMBL" id="JMQA01000030">
    <property type="protein sequence ID" value="KFN08001.1"/>
    <property type="molecule type" value="Genomic_DNA"/>
</dbReference>
<proteinExistence type="inferred from homology"/>
<dbReference type="AlphaFoldDB" id="A0A090ZV41"/>
<dbReference type="PANTHER" id="PTHR42920">
    <property type="entry name" value="OS03G0707200 PROTEIN-RELATED"/>
    <property type="match status" value="1"/>
</dbReference>
<accession>A0A090ZV41</accession>
<keyword evidence="4 7" id="KW-0812">Transmembrane</keyword>
<dbReference type="GeneID" id="77008887"/>
<evidence type="ECO:0000256" key="2">
    <source>
        <dbReference type="ARBA" id="ARBA00007362"/>
    </source>
</evidence>
<feature type="transmembrane region" description="Helical" evidence="7">
    <location>
        <begin position="69"/>
        <end position="92"/>
    </location>
</feature>
<feature type="transmembrane region" description="Helical" evidence="7">
    <location>
        <begin position="98"/>
        <end position="117"/>
    </location>
</feature>
<feature type="transmembrane region" description="Helical" evidence="7">
    <location>
        <begin position="124"/>
        <end position="148"/>
    </location>
</feature>
<dbReference type="InterPro" id="IPR037185">
    <property type="entry name" value="EmrE-like"/>
</dbReference>
<dbReference type="InterPro" id="IPR051258">
    <property type="entry name" value="Diverse_Substrate_Transporter"/>
</dbReference>
<evidence type="ECO:0000256" key="6">
    <source>
        <dbReference type="ARBA" id="ARBA00023136"/>
    </source>
</evidence>
<dbReference type="STRING" id="44252.DJ90_3466"/>
<dbReference type="HOGENOM" id="CLU_033863_21_0_9"/>
<evidence type="ECO:0000313" key="10">
    <source>
        <dbReference type="Proteomes" id="UP000029278"/>
    </source>
</evidence>
<comment type="caution">
    <text evidence="9">The sequence shown here is derived from an EMBL/GenBank/DDBJ whole genome shotgun (WGS) entry which is preliminary data.</text>
</comment>
<feature type="transmembrane region" description="Helical" evidence="7">
    <location>
        <begin position="154"/>
        <end position="174"/>
    </location>
</feature>
<evidence type="ECO:0000256" key="5">
    <source>
        <dbReference type="ARBA" id="ARBA00022989"/>
    </source>
</evidence>
<dbReference type="Pfam" id="PF00892">
    <property type="entry name" value="EamA"/>
    <property type="match status" value="1"/>
</dbReference>
<evidence type="ECO:0000259" key="8">
    <source>
        <dbReference type="Pfam" id="PF00892"/>
    </source>
</evidence>
<sequence length="219" mass="23796">MKRARLADAALLLVALMWGCTFLIVQNAVRVLPPFAFNGIRFLGAALLLALIISLFYRGQWRELSWRMAGHAALLGLFLFAGYSFQTVGLLYTTTSNAGFITGLSVVIVPFLSVWLLKHSISRYTWLSAMLAAAGLYLLTFAGSALAWNLGDGLVFLCAIGFALHVAYTGVFAPRYPALPLASLQMAAVGILSVIGSLWFEDTGPMRGKSSNRPIEMEK</sequence>
<feature type="domain" description="EamA" evidence="8">
    <location>
        <begin position="7"/>
        <end position="140"/>
    </location>
</feature>
<feature type="transmembrane region" description="Helical" evidence="7">
    <location>
        <begin position="35"/>
        <end position="57"/>
    </location>
</feature>
<evidence type="ECO:0000256" key="3">
    <source>
        <dbReference type="ARBA" id="ARBA00022475"/>
    </source>
</evidence>
<reference evidence="9 10" key="1">
    <citation type="submission" date="2014-04" db="EMBL/GenBank/DDBJ databases">
        <authorList>
            <person name="Bishop-Lilly K.A."/>
            <person name="Broomall S.M."/>
            <person name="Chain P.S."/>
            <person name="Chertkov O."/>
            <person name="Coyne S.R."/>
            <person name="Daligault H.E."/>
            <person name="Davenport K.W."/>
            <person name="Erkkila T."/>
            <person name="Frey K.G."/>
            <person name="Gibbons H.S."/>
            <person name="Gu W."/>
            <person name="Jaissle J."/>
            <person name="Johnson S.L."/>
            <person name="Koroleva G.I."/>
            <person name="Ladner J.T."/>
            <person name="Lo C.-C."/>
            <person name="Minogue T.D."/>
            <person name="Munk C."/>
            <person name="Palacios G.F."/>
            <person name="Redden C.L."/>
            <person name="Rosenzweig C.N."/>
            <person name="Scholz M.B."/>
            <person name="Teshima H."/>
            <person name="Xu Y."/>
        </authorList>
    </citation>
    <scope>NUCLEOTIDE SEQUENCE [LARGE SCALE GENOMIC DNA]</scope>
    <source>
        <strain evidence="9 10">8244</strain>
    </source>
</reference>
<organism evidence="9 10">
    <name type="scientific">Paenibacillus macerans</name>
    <name type="common">Bacillus macerans</name>
    <dbReference type="NCBI Taxonomy" id="44252"/>
    <lineage>
        <taxon>Bacteria</taxon>
        <taxon>Bacillati</taxon>
        <taxon>Bacillota</taxon>
        <taxon>Bacilli</taxon>
        <taxon>Bacillales</taxon>
        <taxon>Paenibacillaceae</taxon>
        <taxon>Paenibacillus</taxon>
    </lineage>
</organism>
<evidence type="ECO:0000256" key="1">
    <source>
        <dbReference type="ARBA" id="ARBA00004651"/>
    </source>
</evidence>
<name>A0A090ZV41_PAEMA</name>
<protein>
    <submittedName>
        <fullName evidence="9">EamA-like transporter family protein</fullName>
    </submittedName>
</protein>